<dbReference type="OrthoDB" id="3142841at2759"/>
<evidence type="ECO:0000313" key="3">
    <source>
        <dbReference type="EMBL" id="KIH89945.1"/>
    </source>
</evidence>
<dbReference type="HOGENOM" id="CLU_005562_0_1_1"/>
<reference evidence="3 4" key="1">
    <citation type="journal article" date="2014" name="BMC Genomics">
        <title>Comparative genomics of the major fungal agents of human and animal Sporotrichosis: Sporothrix schenckii and Sporothrix brasiliensis.</title>
        <authorList>
            <person name="Teixeira M.M."/>
            <person name="de Almeida L.G."/>
            <person name="Kubitschek-Barreira P."/>
            <person name="Alves F.L."/>
            <person name="Kioshima E.S."/>
            <person name="Abadio A.K."/>
            <person name="Fernandes L."/>
            <person name="Derengowski L.S."/>
            <person name="Ferreira K.S."/>
            <person name="Souza R.C."/>
            <person name="Ruiz J.C."/>
            <person name="de Andrade N.C."/>
            <person name="Paes H.C."/>
            <person name="Nicola A.M."/>
            <person name="Albuquerque P."/>
            <person name="Gerber A.L."/>
            <person name="Martins V.P."/>
            <person name="Peconick L.D."/>
            <person name="Neto A.V."/>
            <person name="Chaucanez C.B."/>
            <person name="Silva P.A."/>
            <person name="Cunha O.L."/>
            <person name="de Oliveira F.F."/>
            <person name="dos Santos T.C."/>
            <person name="Barros A.L."/>
            <person name="Soares M.A."/>
            <person name="de Oliveira L.M."/>
            <person name="Marini M.M."/>
            <person name="Villalobos-Duno H."/>
            <person name="Cunha M.M."/>
            <person name="de Hoog S."/>
            <person name="da Silveira J.F."/>
            <person name="Henrissat B."/>
            <person name="Nino-Vega G.A."/>
            <person name="Cisalpino P.S."/>
            <person name="Mora-Montes H.M."/>
            <person name="Almeida S.R."/>
            <person name="Stajich J.E."/>
            <person name="Lopes-Bezerra L.M."/>
            <person name="Vasconcelos A.T."/>
            <person name="Felipe M.S."/>
        </authorList>
    </citation>
    <scope>NUCLEOTIDE SEQUENCE [LARGE SCALE GENOMIC DNA]</scope>
    <source>
        <strain evidence="3 4">5110</strain>
    </source>
</reference>
<feature type="compositionally biased region" description="Basic residues" evidence="1">
    <location>
        <begin position="98"/>
        <end position="108"/>
    </location>
</feature>
<evidence type="ECO:0000256" key="2">
    <source>
        <dbReference type="SAM" id="Phobius"/>
    </source>
</evidence>
<name>A0A0C2ISW4_9PEZI</name>
<keyword evidence="2" id="KW-0472">Membrane</keyword>
<comment type="caution">
    <text evidence="3">The sequence shown here is derived from an EMBL/GenBank/DDBJ whole genome shotgun (WGS) entry which is preliminary data.</text>
</comment>
<dbReference type="EMBL" id="AWTV01000008">
    <property type="protein sequence ID" value="KIH89945.1"/>
    <property type="molecule type" value="Genomic_DNA"/>
</dbReference>
<feature type="region of interest" description="Disordered" evidence="1">
    <location>
        <begin position="88"/>
        <end position="126"/>
    </location>
</feature>
<sequence length="555" mass="61570">MAAPRAHRNDTSSSSGSRDDITPVDQYTEFVDLEKNLSDANTPSSPTPAILETELFSVKSFQDDGITLFSPHSTPELALAWPPGWTKETAADAPDHGRRGKVLSKRPPAKGSTPKTDSKTKPAKPQPNVGRWLRFRLWLNTYRGFFIFVTLLNLVGIVLAATGHFPYADNHLGALVLGNLLCAILMRNELFLRCLYTLSIYGLRSWAPVRVKLAVTSVLQHVGGIHSGCALSGAGWLLFKVVDIVLHRAVQPDSVLATGVVTNVCVMVSILSAFPWVRNNHHNTFERYHRFIGWLGLAATWVFVILGNTYDLKLGAWRADAHSLLTAQEMWFAAFMTIFVIIPWVTLREVPVEVELPSPKVAILRFERGMQQGLLGRISRTSLMEYHAFGIISEGRTAGHHFMICGVQGDFTKGLVSDPPKTVWTRELKFAGVGHASAMFKRGIRICTGTGIGAALSTCIQSKNWFLIWIGSDQEKTFGPTITGLIHKHIEPERMILWDSKKRGGRPNSVQLLKDTWTSFGAEVIFITSNMQGNDEMMQGCREAGMHAFGTLWDF</sequence>
<protein>
    <recommendedName>
        <fullName evidence="5">Non-ribosomal peptide synthetase</fullName>
    </recommendedName>
</protein>
<dbReference type="AlphaFoldDB" id="A0A0C2ISW4"/>
<feature type="transmembrane region" description="Helical" evidence="2">
    <location>
        <begin position="259"/>
        <end position="279"/>
    </location>
</feature>
<dbReference type="GeneID" id="63673661"/>
<feature type="transmembrane region" description="Helical" evidence="2">
    <location>
        <begin position="330"/>
        <end position="347"/>
    </location>
</feature>
<dbReference type="PANTHER" id="PTHR33927:SF1">
    <property type="entry name" value="TRANSMEMBRANE PROTEIN"/>
    <property type="match status" value="1"/>
</dbReference>
<feature type="transmembrane region" description="Helical" evidence="2">
    <location>
        <begin position="171"/>
        <end position="192"/>
    </location>
</feature>
<evidence type="ECO:0000256" key="1">
    <source>
        <dbReference type="SAM" id="MobiDB-lite"/>
    </source>
</evidence>
<dbReference type="PANTHER" id="PTHR33927">
    <property type="entry name" value="TRANSMEMBRANE PROTEIN"/>
    <property type="match status" value="1"/>
</dbReference>
<evidence type="ECO:0000313" key="4">
    <source>
        <dbReference type="Proteomes" id="UP000031575"/>
    </source>
</evidence>
<keyword evidence="2" id="KW-1133">Transmembrane helix</keyword>
<feature type="region of interest" description="Disordered" evidence="1">
    <location>
        <begin position="1"/>
        <end position="25"/>
    </location>
</feature>
<accession>A0A0C2ISW4</accession>
<feature type="transmembrane region" description="Helical" evidence="2">
    <location>
        <begin position="144"/>
        <end position="165"/>
    </location>
</feature>
<feature type="transmembrane region" description="Helical" evidence="2">
    <location>
        <begin position="291"/>
        <end position="310"/>
    </location>
</feature>
<dbReference type="InterPro" id="IPR052979">
    <property type="entry name" value="Adenylate-forming_domain"/>
</dbReference>
<proteinExistence type="predicted"/>
<organism evidence="3 4">
    <name type="scientific">Sporothrix brasiliensis 5110</name>
    <dbReference type="NCBI Taxonomy" id="1398154"/>
    <lineage>
        <taxon>Eukaryota</taxon>
        <taxon>Fungi</taxon>
        <taxon>Dikarya</taxon>
        <taxon>Ascomycota</taxon>
        <taxon>Pezizomycotina</taxon>
        <taxon>Sordariomycetes</taxon>
        <taxon>Sordariomycetidae</taxon>
        <taxon>Ophiostomatales</taxon>
        <taxon>Ophiostomataceae</taxon>
        <taxon>Sporothrix</taxon>
    </lineage>
</organism>
<keyword evidence="2" id="KW-0812">Transmembrane</keyword>
<keyword evidence="4" id="KW-1185">Reference proteome</keyword>
<gene>
    <name evidence="3" type="ORF">SPBR_00421</name>
</gene>
<dbReference type="RefSeq" id="XP_040617955.1">
    <property type="nucleotide sequence ID" value="XM_040758740.1"/>
</dbReference>
<dbReference type="VEuPathDB" id="FungiDB:SPBR_00421"/>
<evidence type="ECO:0008006" key="5">
    <source>
        <dbReference type="Google" id="ProtNLM"/>
    </source>
</evidence>
<feature type="transmembrane region" description="Helical" evidence="2">
    <location>
        <begin position="213"/>
        <end position="239"/>
    </location>
</feature>
<dbReference type="Proteomes" id="UP000031575">
    <property type="component" value="Unassembled WGS sequence"/>
</dbReference>